<evidence type="ECO:0000313" key="2">
    <source>
        <dbReference type="Proteomes" id="UP001155128"/>
    </source>
</evidence>
<dbReference type="Gene3D" id="3.30.460.40">
    <property type="match status" value="1"/>
</dbReference>
<accession>A0A9X2EKT0</accession>
<dbReference type="RefSeq" id="WP_252113007.1">
    <property type="nucleotide sequence ID" value="NZ_JAMSHT010000001.1"/>
</dbReference>
<dbReference type="AlphaFoldDB" id="A0A9X2EKT0"/>
<sequence length="147" mass="16264">MIDPALARSLVRLAGELGDLRDPWWIIGSTAVALHSVDPDGVDDIDLVVSGRDGALLLDRWGLANDAAPHPQFRSDHYARWSGTDIPVEVQGNFHLNEDGDWKLVTFATREEVLVDGASLFVPSGAELRELMHRFGRDKDLRRAALL</sequence>
<dbReference type="Proteomes" id="UP001155128">
    <property type="component" value="Unassembled WGS sequence"/>
</dbReference>
<reference evidence="1" key="1">
    <citation type="submission" date="2022-06" db="EMBL/GenBank/DDBJ databases">
        <title>Sphingomicrobium sedimins sp. nov., a marine bacterium isolated from tidal flat.</title>
        <authorList>
            <person name="Kim C.-H."/>
            <person name="Yoo Y."/>
            <person name="Kim J.-J."/>
        </authorList>
    </citation>
    <scope>NUCLEOTIDE SEQUENCE</scope>
    <source>
        <strain evidence="1">GRR-S6-50</strain>
    </source>
</reference>
<dbReference type="EMBL" id="JAMSHT010000001">
    <property type="protein sequence ID" value="MCM8557174.1"/>
    <property type="molecule type" value="Genomic_DNA"/>
</dbReference>
<organism evidence="1 2">
    <name type="scientific">Sphingomicrobium sediminis</name>
    <dbReference type="NCBI Taxonomy" id="2950949"/>
    <lineage>
        <taxon>Bacteria</taxon>
        <taxon>Pseudomonadati</taxon>
        <taxon>Pseudomonadota</taxon>
        <taxon>Alphaproteobacteria</taxon>
        <taxon>Sphingomonadales</taxon>
        <taxon>Sphingomonadaceae</taxon>
        <taxon>Sphingomicrobium</taxon>
    </lineage>
</organism>
<name>A0A9X2EKT0_9SPHN</name>
<gene>
    <name evidence="1" type="ORF">NDO55_04995</name>
</gene>
<protein>
    <submittedName>
        <fullName evidence="1">Uncharacterized protein</fullName>
    </submittedName>
</protein>
<dbReference type="SUPFAM" id="SSF81301">
    <property type="entry name" value="Nucleotidyltransferase"/>
    <property type="match status" value="1"/>
</dbReference>
<dbReference type="InterPro" id="IPR043519">
    <property type="entry name" value="NT_sf"/>
</dbReference>
<comment type="caution">
    <text evidence="1">The sequence shown here is derived from an EMBL/GenBank/DDBJ whole genome shotgun (WGS) entry which is preliminary data.</text>
</comment>
<evidence type="ECO:0000313" key="1">
    <source>
        <dbReference type="EMBL" id="MCM8557174.1"/>
    </source>
</evidence>
<proteinExistence type="predicted"/>
<keyword evidence="2" id="KW-1185">Reference proteome</keyword>